<dbReference type="EMBL" id="FZOD01000038">
    <property type="protein sequence ID" value="SNT38090.1"/>
    <property type="molecule type" value="Genomic_DNA"/>
</dbReference>
<evidence type="ECO:0000313" key="1">
    <source>
        <dbReference type="EMBL" id="SNT38090.1"/>
    </source>
</evidence>
<accession>A0A239M6L0</accession>
<dbReference type="AlphaFoldDB" id="A0A239M6L0"/>
<evidence type="ECO:0000313" key="2">
    <source>
        <dbReference type="Proteomes" id="UP000198282"/>
    </source>
</evidence>
<organism evidence="1 2">
    <name type="scientific">Streptosporangium subroseum</name>
    <dbReference type="NCBI Taxonomy" id="106412"/>
    <lineage>
        <taxon>Bacteria</taxon>
        <taxon>Bacillati</taxon>
        <taxon>Actinomycetota</taxon>
        <taxon>Actinomycetes</taxon>
        <taxon>Streptosporangiales</taxon>
        <taxon>Streptosporangiaceae</taxon>
        <taxon>Streptosporangium</taxon>
    </lineage>
</organism>
<keyword evidence="2" id="KW-1185">Reference proteome</keyword>
<dbReference type="Pfam" id="PF22091">
    <property type="entry name" value="DUF6941"/>
    <property type="match status" value="1"/>
</dbReference>
<dbReference type="Proteomes" id="UP000198282">
    <property type="component" value="Unassembled WGS sequence"/>
</dbReference>
<gene>
    <name evidence="1" type="ORF">SAMN05216276_103827</name>
</gene>
<name>A0A239M6L0_9ACTN</name>
<reference evidence="1 2" key="1">
    <citation type="submission" date="2017-06" db="EMBL/GenBank/DDBJ databases">
        <authorList>
            <person name="Kim H.J."/>
            <person name="Triplett B.A."/>
        </authorList>
    </citation>
    <scope>NUCLEOTIDE SEQUENCE [LARGE SCALE GENOMIC DNA]</scope>
    <source>
        <strain evidence="1 2">CGMCC 4.2132</strain>
    </source>
</reference>
<dbReference type="InterPro" id="IPR054221">
    <property type="entry name" value="DUF6941"/>
</dbReference>
<proteinExistence type="predicted"/>
<sequence>MQAFLLLCDSAQPDLATGKIHMLGAGWSVTGPAVPPMTIAVFLRLSWSEASSPHEFSLDLVDDDGKPVTALSQEGDRPIQFSGNIGLDNAAQAAADENLRKIGLQSSFTVNVPPPPLNPGCHYKWAFTVDGEELSSIPFSIRPLPED</sequence>
<protein>
    <submittedName>
        <fullName evidence="1">Uncharacterized protein</fullName>
    </submittedName>
</protein>